<sequence length="518" mass="58064">MASPIASEKANLKKAHALKCKKYLCDLFDFNVKLLVGSVVAYIVIRLLYSNVSTTLILNIVAFPFIYSVFMIYEIFTIFLAHWLSSFKLKYPEATSLLSPEEIKPFPNCKNLALKIQKSQPIKKDELPTLQLRTLQTFKTPLEKIDLLLVCSNPEVKETLQLNGSGAARMEKVLSKVSPKSAVNDFPSLNDIGPYSNTKPTYPHSIMAALKGIESFEYLFPSETEKELSIKFDYLFEANARHWIYTNIIHFLVKEIAEVDKYLTEKKLFHLLCGSPSRRFLGHPKQQQPTVTGFGNTLSATTAAPASKQNMPLDLLDLYKDAPDLASQKMAVRRLAIERYLNIVPYSADRSILCLHLKNLSNSPLLISVKGDYGCSEVELDDTLESPLTPETAKLIPGLELTDTQLLLHLIVTFFNLNYSPNAPPPRLDGNLFDEQFFAPYGQPVSAKCSPYLRQLSPGKSHLIVVSPYDQIIFDIPRGDKNIFIALGVFASLAVQDLPHEHALLSSSVDLQALVPRR</sequence>
<dbReference type="Proteomes" id="UP001165960">
    <property type="component" value="Unassembled WGS sequence"/>
</dbReference>
<proteinExistence type="predicted"/>
<gene>
    <name evidence="1" type="ORF">DSO57_1037829</name>
</gene>
<organism evidence="1 2">
    <name type="scientific">Entomophthora muscae</name>
    <dbReference type="NCBI Taxonomy" id="34485"/>
    <lineage>
        <taxon>Eukaryota</taxon>
        <taxon>Fungi</taxon>
        <taxon>Fungi incertae sedis</taxon>
        <taxon>Zoopagomycota</taxon>
        <taxon>Entomophthoromycotina</taxon>
        <taxon>Entomophthoromycetes</taxon>
        <taxon>Entomophthorales</taxon>
        <taxon>Entomophthoraceae</taxon>
        <taxon>Entomophthora</taxon>
    </lineage>
</organism>
<accession>A0ACC2TLA0</accession>
<name>A0ACC2TLA0_9FUNG</name>
<protein>
    <submittedName>
        <fullName evidence="1">Uncharacterized protein</fullName>
    </submittedName>
</protein>
<evidence type="ECO:0000313" key="1">
    <source>
        <dbReference type="EMBL" id="KAJ9075255.1"/>
    </source>
</evidence>
<reference evidence="1" key="1">
    <citation type="submission" date="2022-04" db="EMBL/GenBank/DDBJ databases">
        <title>Genome of the entomopathogenic fungus Entomophthora muscae.</title>
        <authorList>
            <person name="Elya C."/>
            <person name="Lovett B.R."/>
            <person name="Lee E."/>
            <person name="Macias A.M."/>
            <person name="Hajek A.E."/>
            <person name="De Bivort B.L."/>
            <person name="Kasson M.T."/>
            <person name="De Fine Licht H.H."/>
            <person name="Stajich J.E."/>
        </authorList>
    </citation>
    <scope>NUCLEOTIDE SEQUENCE</scope>
    <source>
        <strain evidence="1">Berkeley</strain>
    </source>
</reference>
<keyword evidence="2" id="KW-1185">Reference proteome</keyword>
<dbReference type="EMBL" id="QTSX02002557">
    <property type="protein sequence ID" value="KAJ9075255.1"/>
    <property type="molecule type" value="Genomic_DNA"/>
</dbReference>
<comment type="caution">
    <text evidence="1">The sequence shown here is derived from an EMBL/GenBank/DDBJ whole genome shotgun (WGS) entry which is preliminary data.</text>
</comment>
<evidence type="ECO:0000313" key="2">
    <source>
        <dbReference type="Proteomes" id="UP001165960"/>
    </source>
</evidence>